<feature type="disulfide bond" evidence="3">
    <location>
        <begin position="289"/>
        <end position="299"/>
    </location>
</feature>
<feature type="domain" description="EGF-like" evidence="5">
    <location>
        <begin position="352"/>
        <end position="387"/>
    </location>
</feature>
<dbReference type="Proteomes" id="UP001642464">
    <property type="component" value="Unassembled WGS sequence"/>
</dbReference>
<evidence type="ECO:0000256" key="3">
    <source>
        <dbReference type="PROSITE-ProRule" id="PRU00076"/>
    </source>
</evidence>
<dbReference type="PANTHER" id="PTHR46093">
    <property type="entry name" value="ACYL-COA-BINDING DOMAIN-CONTAINING PROTEIN 5"/>
    <property type="match status" value="1"/>
</dbReference>
<dbReference type="SMART" id="SM00181">
    <property type="entry name" value="EGF"/>
    <property type="match status" value="4"/>
</dbReference>
<feature type="compositionally biased region" description="Polar residues" evidence="4">
    <location>
        <begin position="718"/>
        <end position="727"/>
    </location>
</feature>
<dbReference type="InterPro" id="IPR000742">
    <property type="entry name" value="EGF"/>
</dbReference>
<evidence type="ECO:0000259" key="5">
    <source>
        <dbReference type="PROSITE" id="PS50026"/>
    </source>
</evidence>
<keyword evidence="1" id="KW-0880">Kelch repeat</keyword>
<keyword evidence="2" id="KW-0677">Repeat</keyword>
<feature type="compositionally biased region" description="Basic and acidic residues" evidence="4">
    <location>
        <begin position="702"/>
        <end position="714"/>
    </location>
</feature>
<dbReference type="PROSITE" id="PS51257">
    <property type="entry name" value="PROKAR_LIPOPROTEIN"/>
    <property type="match status" value="1"/>
</dbReference>
<accession>A0ABP0IR70</accession>
<feature type="domain" description="EGF-like" evidence="5">
    <location>
        <begin position="319"/>
        <end position="351"/>
    </location>
</feature>
<evidence type="ECO:0000313" key="7">
    <source>
        <dbReference type="Proteomes" id="UP001642464"/>
    </source>
</evidence>
<keyword evidence="3" id="KW-0245">EGF-like domain</keyword>
<comment type="caution">
    <text evidence="3">Lacks conserved residue(s) required for the propagation of feature annotation.</text>
</comment>
<dbReference type="PROSITE" id="PS01186">
    <property type="entry name" value="EGF_2"/>
    <property type="match status" value="2"/>
</dbReference>
<feature type="disulfide bond" evidence="3">
    <location>
        <begin position="377"/>
        <end position="386"/>
    </location>
</feature>
<reference evidence="6 7" key="1">
    <citation type="submission" date="2024-02" db="EMBL/GenBank/DDBJ databases">
        <authorList>
            <person name="Chen Y."/>
            <person name="Shah S."/>
            <person name="Dougan E. K."/>
            <person name="Thang M."/>
            <person name="Chan C."/>
        </authorList>
    </citation>
    <scope>NUCLEOTIDE SEQUENCE [LARGE SCALE GENOMIC DNA]</scope>
</reference>
<name>A0ABP0IR70_9DINO</name>
<dbReference type="Pfam" id="PF24681">
    <property type="entry name" value="Kelch_KLHDC2_KLHL20_DRC7"/>
    <property type="match status" value="1"/>
</dbReference>
<feature type="domain" description="EGF-like" evidence="5">
    <location>
        <begin position="285"/>
        <end position="318"/>
    </location>
</feature>
<evidence type="ECO:0000256" key="4">
    <source>
        <dbReference type="SAM" id="MobiDB-lite"/>
    </source>
</evidence>
<dbReference type="Gene3D" id="2.120.10.80">
    <property type="entry name" value="Kelch-type beta propeller"/>
    <property type="match status" value="2"/>
</dbReference>
<dbReference type="PROSITE" id="PS00022">
    <property type="entry name" value="EGF_1"/>
    <property type="match status" value="2"/>
</dbReference>
<comment type="caution">
    <text evidence="6">The sequence shown here is derived from an EMBL/GenBank/DDBJ whole genome shotgun (WGS) entry which is preliminary data.</text>
</comment>
<dbReference type="PROSITE" id="PS50026">
    <property type="entry name" value="EGF_3"/>
    <property type="match status" value="3"/>
</dbReference>
<keyword evidence="3" id="KW-1015">Disulfide bond</keyword>
<proteinExistence type="predicted"/>
<protein>
    <submittedName>
        <fullName evidence="6">Tenascin-X (TN-X) (Hexabrachion-like protein)</fullName>
    </submittedName>
</protein>
<dbReference type="EMBL" id="CAXAMM010004825">
    <property type="protein sequence ID" value="CAK9005085.1"/>
    <property type="molecule type" value="Genomic_DNA"/>
</dbReference>
<dbReference type="InterPro" id="IPR015915">
    <property type="entry name" value="Kelch-typ_b-propeller"/>
</dbReference>
<dbReference type="PANTHER" id="PTHR46093:SF18">
    <property type="entry name" value="FIBRONECTIN TYPE-III DOMAIN-CONTAINING PROTEIN"/>
    <property type="match status" value="1"/>
</dbReference>
<feature type="region of interest" description="Disordered" evidence="4">
    <location>
        <begin position="697"/>
        <end position="727"/>
    </location>
</feature>
<feature type="disulfide bond" evidence="3">
    <location>
        <begin position="323"/>
        <end position="333"/>
    </location>
</feature>
<organism evidence="6 7">
    <name type="scientific">Durusdinium trenchii</name>
    <dbReference type="NCBI Taxonomy" id="1381693"/>
    <lineage>
        <taxon>Eukaryota</taxon>
        <taxon>Sar</taxon>
        <taxon>Alveolata</taxon>
        <taxon>Dinophyceae</taxon>
        <taxon>Suessiales</taxon>
        <taxon>Symbiodiniaceae</taxon>
        <taxon>Durusdinium</taxon>
    </lineage>
</organism>
<evidence type="ECO:0000313" key="6">
    <source>
        <dbReference type="EMBL" id="CAK9005085.1"/>
    </source>
</evidence>
<feature type="disulfide bond" evidence="3">
    <location>
        <begin position="341"/>
        <end position="350"/>
    </location>
</feature>
<evidence type="ECO:0000256" key="1">
    <source>
        <dbReference type="ARBA" id="ARBA00022441"/>
    </source>
</evidence>
<dbReference type="SUPFAM" id="SSF117281">
    <property type="entry name" value="Kelch motif"/>
    <property type="match status" value="1"/>
</dbReference>
<dbReference type="Gene3D" id="2.10.25.10">
    <property type="entry name" value="Laminin"/>
    <property type="match status" value="2"/>
</dbReference>
<gene>
    <name evidence="6" type="ORF">SCF082_LOCUS8445</name>
</gene>
<dbReference type="Pfam" id="PF25024">
    <property type="entry name" value="EGF_TEN"/>
    <property type="match status" value="1"/>
</dbReference>
<keyword evidence="7" id="KW-1185">Reference proteome</keyword>
<sequence length="727" mass="78648">MLLWRLAARSTSLGDASRRFAASMMCTSSTQACLVLELVSGAPPAPRGGHTATLVGSDIFVIGGANSQATLGDVYRLDLVRKRWTKLEQPAGLKLSNRTSHAAVATTAGRLFLFGGYDAEGNFLNDLWVLRPTLSPPFSPDAPDVLETAALAWSRPAGEPCPNLEKVILSPSWTSSSFFSVATPRREPRPMTCTCTTSPSRRGSRSLFLEPAQAHDRRTVQRGTDTSWWWLGVAVAVLDARLSSSPMPWREREGHSATFVGGHMFVFGGCQVSSECFNDVSVLDTLEPCPEQCAGHGTCVDGLYCQCTTPGFTGHDCLQPLTCHLDCGLHGSCGQDGQCACSNGWSGHTCQDPPRCPGAPLPCSGRGECLAGGTCRCQAGAAGLDCFADATNHSNLTASRPFFARRLVQHLLSFTEKETKEPRLQNGQSISPADFGIHVNEDGHEGEASPDCEDNCHWRGLCDAGVCYCQPGFSGRTCSVAKENTDGTISIVATGAMAGVSFLCSLGITMTLLYAQQKQKRAKDGWVQLWSAQPLLLPLPGTAADLVRKALLPGSKVDFPQITERPGQHVRDRICELISEKPQEASEAIRLLVAAMRDKDVPFRKKLKALTITNEMLYDERAVLGFREVPGLQPALTTLRAVKDSGLSEYVDENLRMLATEVEKVCFSESGGSQGHASRLRNFGSAVRNNLEATRCLPLEPENSRPPRKRETCPRARSVSSQTSYFM</sequence>
<evidence type="ECO:0000256" key="2">
    <source>
        <dbReference type="ARBA" id="ARBA00022737"/>
    </source>
</evidence>